<feature type="region of interest" description="Disordered" evidence="1">
    <location>
        <begin position="364"/>
        <end position="391"/>
    </location>
</feature>
<evidence type="ECO:0000313" key="3">
    <source>
        <dbReference type="EMBL" id="KAF2803104.1"/>
    </source>
</evidence>
<feature type="compositionally biased region" description="Acidic residues" evidence="1">
    <location>
        <begin position="377"/>
        <end position="387"/>
    </location>
</feature>
<evidence type="ECO:0000256" key="1">
    <source>
        <dbReference type="SAM" id="MobiDB-lite"/>
    </source>
</evidence>
<organism evidence="3">
    <name type="scientific">Mytilinidion resinicola</name>
    <dbReference type="NCBI Taxonomy" id="574789"/>
    <lineage>
        <taxon>Eukaryota</taxon>
        <taxon>Fungi</taxon>
        <taxon>Dikarya</taxon>
        <taxon>Ascomycota</taxon>
        <taxon>Pezizomycotina</taxon>
        <taxon>Dothideomycetes</taxon>
        <taxon>Pleosporomycetidae</taxon>
        <taxon>Mytilinidiales</taxon>
        <taxon>Mytilinidiaceae</taxon>
        <taxon>Mytilinidion</taxon>
    </lineage>
</organism>
<dbReference type="PROSITE" id="PS50181">
    <property type="entry name" value="FBOX"/>
    <property type="match status" value="1"/>
</dbReference>
<evidence type="ECO:0000259" key="2">
    <source>
        <dbReference type="PROSITE" id="PS50181"/>
    </source>
</evidence>
<dbReference type="OrthoDB" id="10411074at2759"/>
<proteinExistence type="predicted"/>
<reference evidence="3 5" key="1">
    <citation type="journal article" date="2020" name="Stud. Mycol.">
        <title>101 Dothideomycetes genomes: a test case for predicting lifestyles and emergence of pathogens.</title>
        <authorList>
            <person name="Haridas S."/>
            <person name="Albert R."/>
            <person name="Binder M."/>
            <person name="Bloem J."/>
            <person name="Labutti K."/>
            <person name="Salamov A."/>
            <person name="Andreopoulos B."/>
            <person name="Baker S."/>
            <person name="Barry K."/>
            <person name="Bills G."/>
            <person name="Bluhm B."/>
            <person name="Cannon C."/>
            <person name="Castanera R."/>
            <person name="Culley D."/>
            <person name="Daum C."/>
            <person name="Ezra D."/>
            <person name="Gonzalez J."/>
            <person name="Henrissat B."/>
            <person name="Kuo A."/>
            <person name="Liang C."/>
            <person name="Lipzen A."/>
            <person name="Lutzoni F."/>
            <person name="Magnuson J."/>
            <person name="Mondo S."/>
            <person name="Nolan M."/>
            <person name="Ohm R."/>
            <person name="Pangilinan J."/>
            <person name="Park H.-J."/>
            <person name="Ramirez L."/>
            <person name="Alfaro M."/>
            <person name="Sun H."/>
            <person name="Tritt A."/>
            <person name="Yoshinaga Y."/>
            <person name="Zwiers L.-H."/>
            <person name="Turgeon B."/>
            <person name="Goodwin S."/>
            <person name="Spatafora J."/>
            <person name="Crous P."/>
            <person name="Grigoriev I."/>
        </authorList>
    </citation>
    <scope>NUCLEOTIDE SEQUENCE</scope>
    <source>
        <strain evidence="3 5">CBS 304.34</strain>
    </source>
</reference>
<dbReference type="RefSeq" id="XP_033570068.1">
    <property type="nucleotide sequence ID" value="XM_033722476.1"/>
</dbReference>
<dbReference type="InterPro" id="IPR001810">
    <property type="entry name" value="F-box_dom"/>
</dbReference>
<dbReference type="Proteomes" id="UP000504636">
    <property type="component" value="Unplaced"/>
</dbReference>
<reference evidence="5" key="2">
    <citation type="submission" date="2020-04" db="EMBL/GenBank/DDBJ databases">
        <authorList>
            <consortium name="NCBI Genome Project"/>
        </authorList>
    </citation>
    <scope>NUCLEOTIDE SEQUENCE</scope>
    <source>
        <strain evidence="5">CBS 304.34</strain>
    </source>
</reference>
<accession>A0A6A6Y503</accession>
<dbReference type="EMBL" id="MU003719">
    <property type="protein sequence ID" value="KAF2803104.1"/>
    <property type="molecule type" value="Genomic_DNA"/>
</dbReference>
<evidence type="ECO:0000313" key="4">
    <source>
        <dbReference type="Proteomes" id="UP000504636"/>
    </source>
</evidence>
<feature type="compositionally biased region" description="Basic and acidic residues" evidence="1">
    <location>
        <begin position="364"/>
        <end position="376"/>
    </location>
</feature>
<dbReference type="GeneID" id="54463369"/>
<dbReference type="AlphaFoldDB" id="A0A6A6Y503"/>
<sequence>MSPSTLNPRVFELPVEMTHAILDFLPLSCVLELSTQSSRVSSILLSSPTWCSLYTSSARLELFQKLYYLILDIHTLYCPTPFIHGEWKTSPEVTLTYRWYAVRNWMRRVDPVIDLFASMDECVVGALRTLAFTSRPGALESSPIGNCRTRKSQRSKSCVRWLKWNRGSDDSVKSGVGVERFRVYIGTLKSVQERENVSESRNLRKLAGLLKKCVKEVDALAGEGGTPRKNLRPLIAHLWRKSKECLHRPILRPHVIHGAPDFRENALPYDIRLVFLVQTLVTMTPLLGSETTARPPVPSNDSAFSRNFACLHLDHEGFASRRELLDPEYCEYPVYNFYKVINGLGLDIPIPRFTESYKKRIEGSAAQGRKDTKDMGEELDSDEDVETEEAKDQREAAVWMAAFLRIALDFETRFATIRREVEEGYRSVDCDCDEGSCE</sequence>
<gene>
    <name evidence="3 5" type="ORF">BDZ99DRAFT_482329</name>
</gene>
<keyword evidence="4" id="KW-1185">Reference proteome</keyword>
<reference evidence="5" key="3">
    <citation type="submission" date="2025-04" db="UniProtKB">
        <authorList>
            <consortium name="RefSeq"/>
        </authorList>
    </citation>
    <scope>IDENTIFICATION</scope>
    <source>
        <strain evidence="5">CBS 304.34</strain>
    </source>
</reference>
<name>A0A6A6Y503_9PEZI</name>
<protein>
    <recommendedName>
        <fullName evidence="2">F-box domain-containing protein</fullName>
    </recommendedName>
</protein>
<feature type="domain" description="F-box" evidence="2">
    <location>
        <begin position="7"/>
        <end position="53"/>
    </location>
</feature>
<evidence type="ECO:0000313" key="5">
    <source>
        <dbReference type="RefSeq" id="XP_033570068.1"/>
    </source>
</evidence>